<protein>
    <submittedName>
        <fullName evidence="2">Amino acid adenylation domain-containing protein</fullName>
    </submittedName>
</protein>
<dbReference type="GO" id="GO:0005737">
    <property type="term" value="C:cytoplasm"/>
    <property type="evidence" value="ECO:0007669"/>
    <property type="project" value="TreeGrafter"/>
</dbReference>
<dbReference type="Gene3D" id="3.30.300.30">
    <property type="match status" value="1"/>
</dbReference>
<dbReference type="InterPro" id="IPR000873">
    <property type="entry name" value="AMP-dep_synth/lig_dom"/>
</dbReference>
<gene>
    <name evidence="2" type="ORF">EV196_10643</name>
</gene>
<dbReference type="InterPro" id="IPR020845">
    <property type="entry name" value="AMP-binding_CS"/>
</dbReference>
<dbReference type="Gene3D" id="3.40.50.12780">
    <property type="entry name" value="N-terminal domain of ligase-like"/>
    <property type="match status" value="1"/>
</dbReference>
<proteinExistence type="predicted"/>
<dbReference type="AlphaFoldDB" id="A0A4R1RFV4"/>
<dbReference type="OrthoDB" id="4317020at2"/>
<dbReference type="RefSeq" id="WP_132218138.1">
    <property type="nucleotide sequence ID" value="NZ_OX156936.1"/>
</dbReference>
<dbReference type="PANTHER" id="PTHR45527">
    <property type="entry name" value="NONRIBOSOMAL PEPTIDE SYNTHETASE"/>
    <property type="match status" value="1"/>
</dbReference>
<name>A0A4R1RFV4_9FLAO</name>
<dbReference type="InterPro" id="IPR045851">
    <property type="entry name" value="AMP-bd_C_sf"/>
</dbReference>
<keyword evidence="3" id="KW-1185">Reference proteome</keyword>
<dbReference type="GO" id="GO:0043041">
    <property type="term" value="P:amino acid activation for nonribosomal peptide biosynthetic process"/>
    <property type="evidence" value="ECO:0007669"/>
    <property type="project" value="TreeGrafter"/>
</dbReference>
<dbReference type="EMBL" id="SLUP01000006">
    <property type="protein sequence ID" value="TCL64855.1"/>
    <property type="molecule type" value="Genomic_DNA"/>
</dbReference>
<feature type="domain" description="AMP-dependent synthetase/ligase" evidence="1">
    <location>
        <begin position="19"/>
        <end position="354"/>
    </location>
</feature>
<reference evidence="2 3" key="1">
    <citation type="submission" date="2019-03" db="EMBL/GenBank/DDBJ databases">
        <title>Genomic Encyclopedia of Type Strains, Phase IV (KMG-IV): sequencing the most valuable type-strain genomes for metagenomic binning, comparative biology and taxonomic classification.</title>
        <authorList>
            <person name="Goeker M."/>
        </authorList>
    </citation>
    <scope>NUCLEOTIDE SEQUENCE [LARGE SCALE GENOMIC DNA]</scope>
    <source>
        <strain evidence="2 3">DSM 18792</strain>
    </source>
</reference>
<dbReference type="GO" id="GO:0031177">
    <property type="term" value="F:phosphopantetheine binding"/>
    <property type="evidence" value="ECO:0007669"/>
    <property type="project" value="TreeGrafter"/>
</dbReference>
<accession>A0A4R1RFV4</accession>
<dbReference type="GO" id="GO:0044550">
    <property type="term" value="P:secondary metabolite biosynthetic process"/>
    <property type="evidence" value="ECO:0007669"/>
    <property type="project" value="TreeGrafter"/>
</dbReference>
<evidence type="ECO:0000259" key="1">
    <source>
        <dbReference type="Pfam" id="PF00501"/>
    </source>
</evidence>
<dbReference type="Proteomes" id="UP000295455">
    <property type="component" value="Unassembled WGS sequence"/>
</dbReference>
<dbReference type="PROSITE" id="PS00455">
    <property type="entry name" value="AMP_BINDING"/>
    <property type="match status" value="1"/>
</dbReference>
<dbReference type="PANTHER" id="PTHR45527:SF1">
    <property type="entry name" value="FATTY ACID SYNTHASE"/>
    <property type="match status" value="1"/>
</dbReference>
<dbReference type="Pfam" id="PF00501">
    <property type="entry name" value="AMP-binding"/>
    <property type="match status" value="1"/>
</dbReference>
<evidence type="ECO:0000313" key="2">
    <source>
        <dbReference type="EMBL" id="TCL64855.1"/>
    </source>
</evidence>
<organism evidence="2 3">
    <name type="scientific">Mariniflexile fucanivorans</name>
    <dbReference type="NCBI Taxonomy" id="264023"/>
    <lineage>
        <taxon>Bacteria</taxon>
        <taxon>Pseudomonadati</taxon>
        <taxon>Bacteroidota</taxon>
        <taxon>Flavobacteriia</taxon>
        <taxon>Flavobacteriales</taxon>
        <taxon>Flavobacteriaceae</taxon>
        <taxon>Mariniflexile</taxon>
    </lineage>
</organism>
<dbReference type="SUPFAM" id="SSF56801">
    <property type="entry name" value="Acetyl-CoA synthetase-like"/>
    <property type="match status" value="1"/>
</dbReference>
<sequence>MPLIFDIQNAIENNLSNNAFFINEKYYTYQEYSQIISNIRKSIKKISSDENFNVGLVTNDDIETYASIIALWLEGKTYVPLNPEFPKSRNQNIINQSHIKTILDSSSNAVFNSGMSSILTKQLPNCEIDLTPIQFSENTNAYILFTSGTTGTPKGVPITFDNLSNFINAFNKLCPNINSKDRFLQMFELTFDMSVVSYLAPLLGGACVYTIPKNKIKYSHIFEMMEDYKLTITIMVPSIINYLRPYFDEINCPDVRFNLFAGEALYLDVLEEWQKCLPNATIVNSYGPTETTIICTSYHFSNSKKNKTHNGIVCIGKDMENTLSIVVGDDEKELAVGETGELCISGKQVTPGYWENDERNEASFFYKNYNDENIRFYRTGDACFKDEDGDFLYVGRVDFQAKIQGYRVELSEIEFQVKSYLNKINAVCVAITNDLNNTEIGLVIESEDIQTTPLLSFLKTKLPQYMIPTQIKFIHQFPLNSNGKIDRNKLRTLFNK</sequence>
<dbReference type="InterPro" id="IPR042099">
    <property type="entry name" value="ANL_N_sf"/>
</dbReference>
<evidence type="ECO:0000313" key="3">
    <source>
        <dbReference type="Proteomes" id="UP000295455"/>
    </source>
</evidence>
<comment type="caution">
    <text evidence="2">The sequence shown here is derived from an EMBL/GenBank/DDBJ whole genome shotgun (WGS) entry which is preliminary data.</text>
</comment>